<keyword evidence="1" id="KW-0808">Transferase</keyword>
<evidence type="ECO:0000313" key="1">
    <source>
        <dbReference type="EMBL" id="GFA19876.1"/>
    </source>
</evidence>
<sequence length="148" mass="16684">MKLSEKSECDTSLGFNSEKLKKVTSSCYSDAKETNDTVGKVDGSGISDEEIRDKVMNESSVKTRNNVYCDAIKCTVNDTKSNSNKYDNKLTQIPTEIYDDGNKFVIFNEEILDGGNSRWDLTMCGYFVGHQMSVNGLKYNVKRMWGKI</sequence>
<accession>A0A699J8Q7</accession>
<keyword evidence="1" id="KW-0548">Nucleotidyltransferase</keyword>
<keyword evidence="1" id="KW-0695">RNA-directed DNA polymerase</keyword>
<reference evidence="1" key="1">
    <citation type="journal article" date="2019" name="Sci. Rep.">
        <title>Draft genome of Tanacetum cinerariifolium, the natural source of mosquito coil.</title>
        <authorList>
            <person name="Yamashiro T."/>
            <person name="Shiraishi A."/>
            <person name="Satake H."/>
            <person name="Nakayama K."/>
        </authorList>
    </citation>
    <scope>NUCLEOTIDE SEQUENCE</scope>
</reference>
<gene>
    <name evidence="1" type="ORF">Tci_591848</name>
</gene>
<proteinExistence type="predicted"/>
<dbReference type="EMBL" id="BKCJ010384320">
    <property type="protein sequence ID" value="GFA19876.1"/>
    <property type="molecule type" value="Genomic_DNA"/>
</dbReference>
<name>A0A699J8Q7_TANCI</name>
<organism evidence="1">
    <name type="scientific">Tanacetum cinerariifolium</name>
    <name type="common">Dalmatian daisy</name>
    <name type="synonym">Chrysanthemum cinerariifolium</name>
    <dbReference type="NCBI Taxonomy" id="118510"/>
    <lineage>
        <taxon>Eukaryota</taxon>
        <taxon>Viridiplantae</taxon>
        <taxon>Streptophyta</taxon>
        <taxon>Embryophyta</taxon>
        <taxon>Tracheophyta</taxon>
        <taxon>Spermatophyta</taxon>
        <taxon>Magnoliopsida</taxon>
        <taxon>eudicotyledons</taxon>
        <taxon>Gunneridae</taxon>
        <taxon>Pentapetalae</taxon>
        <taxon>asterids</taxon>
        <taxon>campanulids</taxon>
        <taxon>Asterales</taxon>
        <taxon>Asteraceae</taxon>
        <taxon>Asteroideae</taxon>
        <taxon>Anthemideae</taxon>
        <taxon>Anthemidinae</taxon>
        <taxon>Tanacetum</taxon>
    </lineage>
</organism>
<dbReference type="GO" id="GO:0003964">
    <property type="term" value="F:RNA-directed DNA polymerase activity"/>
    <property type="evidence" value="ECO:0007669"/>
    <property type="project" value="UniProtKB-KW"/>
</dbReference>
<protein>
    <submittedName>
        <fullName evidence="1">RNA-directed DNA polymerase, eukaryota, reverse transcriptase zinc-binding domain protein</fullName>
    </submittedName>
</protein>
<dbReference type="AlphaFoldDB" id="A0A699J8Q7"/>
<comment type="caution">
    <text evidence="1">The sequence shown here is derived from an EMBL/GenBank/DDBJ whole genome shotgun (WGS) entry which is preliminary data.</text>
</comment>